<dbReference type="EMBL" id="CP009962">
    <property type="protein sequence ID" value="AIY41180.1"/>
    <property type="molecule type" value="Genomic_DNA"/>
</dbReference>
<keyword evidence="2" id="KW-1185">Reference proteome</keyword>
<gene>
    <name evidence="1" type="ORF">LT85_2022</name>
</gene>
<dbReference type="Proteomes" id="UP000030302">
    <property type="component" value="Chromosome"/>
</dbReference>
<organism evidence="1 2">
    <name type="scientific">Collimonas arenae</name>
    <dbReference type="NCBI Taxonomy" id="279058"/>
    <lineage>
        <taxon>Bacteria</taxon>
        <taxon>Pseudomonadati</taxon>
        <taxon>Pseudomonadota</taxon>
        <taxon>Betaproteobacteria</taxon>
        <taxon>Burkholderiales</taxon>
        <taxon>Oxalobacteraceae</taxon>
        <taxon>Collimonas</taxon>
    </lineage>
</organism>
<proteinExistence type="predicted"/>
<dbReference type="HOGENOM" id="CLU_027402_41_12_4"/>
<accession>A0A0A1FBP6</accession>
<dbReference type="KEGG" id="care:LT85_2022"/>
<evidence type="ECO:0000313" key="2">
    <source>
        <dbReference type="Proteomes" id="UP000030302"/>
    </source>
</evidence>
<protein>
    <submittedName>
        <fullName evidence="1">Mobile element protein</fullName>
    </submittedName>
</protein>
<name>A0A0A1FBP6_9BURK</name>
<evidence type="ECO:0000313" key="1">
    <source>
        <dbReference type="EMBL" id="AIY41180.1"/>
    </source>
</evidence>
<sequence length="47" mass="5957">MMERLFRSLKSEWVPNMGYMTAQQAHRDISHYLMQRYNWIRLYQFND</sequence>
<dbReference type="STRING" id="279058.LT85_2022"/>
<dbReference type="AlphaFoldDB" id="A0A0A1FBP6"/>
<reference evidence="2" key="1">
    <citation type="journal article" date="2014" name="Soil Biol. Biochem.">
        <title>Structure and function of bacterial communities in ageing soils: Insights from the Mendocino ecological staircase.</title>
        <authorList>
            <person name="Uroz S."/>
            <person name="Tech J.J."/>
            <person name="Sawaya N.A."/>
            <person name="Frey-Klett P."/>
            <person name="Leveau J.H.J."/>
        </authorList>
    </citation>
    <scope>NUCLEOTIDE SEQUENCE [LARGE SCALE GENOMIC DNA]</scope>
    <source>
        <strain evidence="2">Cal35</strain>
    </source>
</reference>